<reference evidence="2 3" key="1">
    <citation type="submission" date="2024-01" db="EMBL/GenBank/DDBJ databases">
        <title>Comparative genomics of Cryptococcus and Kwoniella reveals pathogenesis evolution and contrasting modes of karyotype evolution via chromosome fusion or intercentromeric recombination.</title>
        <authorList>
            <person name="Coelho M.A."/>
            <person name="David-Palma M."/>
            <person name="Shea T."/>
            <person name="Bowers K."/>
            <person name="McGinley-Smith S."/>
            <person name="Mohammad A.W."/>
            <person name="Gnirke A."/>
            <person name="Yurkov A.M."/>
            <person name="Nowrousian M."/>
            <person name="Sun S."/>
            <person name="Cuomo C.A."/>
            <person name="Heitman J."/>
        </authorList>
    </citation>
    <scope>NUCLEOTIDE SEQUENCE [LARGE SCALE GENOMIC DNA]</scope>
    <source>
        <strain evidence="2 3">PYCC6329</strain>
    </source>
</reference>
<protein>
    <submittedName>
        <fullName evidence="2">Uncharacterized protein</fullName>
    </submittedName>
</protein>
<dbReference type="GeneID" id="91107028"/>
<keyword evidence="3" id="KW-1185">Reference proteome</keyword>
<sequence>MSEPVNDDSTAKTEESGWLSVTDTRTSTISDLDGPSVGFEDPAITFTQALGDSKYSNMVNMLRDNSHRIHFATQMRETFEKLYTENQTVFDRENINKEAFDKYTCNSVKFDDWQTRAQFQTQFALLREADRLKPVEFTFTPRFNVKSKEVAFDAHVKSGNKIRVIEM</sequence>
<evidence type="ECO:0000313" key="3">
    <source>
        <dbReference type="Proteomes" id="UP001358614"/>
    </source>
</evidence>
<gene>
    <name evidence="2" type="ORF">V865_008227</name>
</gene>
<name>A0AAX4KVF8_9TREE</name>
<organism evidence="2 3">
    <name type="scientific">Kwoniella europaea PYCC6329</name>
    <dbReference type="NCBI Taxonomy" id="1423913"/>
    <lineage>
        <taxon>Eukaryota</taxon>
        <taxon>Fungi</taxon>
        <taxon>Dikarya</taxon>
        <taxon>Basidiomycota</taxon>
        <taxon>Agaricomycotina</taxon>
        <taxon>Tremellomycetes</taxon>
        <taxon>Tremellales</taxon>
        <taxon>Cryptococcaceae</taxon>
        <taxon>Kwoniella</taxon>
    </lineage>
</organism>
<feature type="region of interest" description="Disordered" evidence="1">
    <location>
        <begin position="1"/>
        <end position="20"/>
    </location>
</feature>
<dbReference type="Proteomes" id="UP001358614">
    <property type="component" value="Chromosome 3"/>
</dbReference>
<dbReference type="KEGG" id="ker:91107028"/>
<proteinExistence type="predicted"/>
<evidence type="ECO:0000256" key="1">
    <source>
        <dbReference type="SAM" id="MobiDB-lite"/>
    </source>
</evidence>
<dbReference type="EMBL" id="CP144091">
    <property type="protein sequence ID" value="WWD10094.1"/>
    <property type="molecule type" value="Genomic_DNA"/>
</dbReference>
<accession>A0AAX4KVF8</accession>
<dbReference type="AlphaFoldDB" id="A0AAX4KVF8"/>
<evidence type="ECO:0000313" key="2">
    <source>
        <dbReference type="EMBL" id="WWD10094.1"/>
    </source>
</evidence>
<dbReference type="RefSeq" id="XP_066088061.1">
    <property type="nucleotide sequence ID" value="XM_066231964.1"/>
</dbReference>